<dbReference type="GO" id="GO:0051205">
    <property type="term" value="P:protein insertion into membrane"/>
    <property type="evidence" value="ECO:0007669"/>
    <property type="project" value="TreeGrafter"/>
</dbReference>
<evidence type="ECO:0000256" key="2">
    <source>
        <dbReference type="ARBA" id="ARBA00022692"/>
    </source>
</evidence>
<dbReference type="GO" id="GO:0032977">
    <property type="term" value="F:membrane insertase activity"/>
    <property type="evidence" value="ECO:0007669"/>
    <property type="project" value="InterPro"/>
</dbReference>
<evidence type="ECO:0000259" key="8">
    <source>
        <dbReference type="Pfam" id="PF02096"/>
    </source>
</evidence>
<feature type="transmembrane region" description="Helical" evidence="7">
    <location>
        <begin position="131"/>
        <end position="152"/>
    </location>
</feature>
<evidence type="ECO:0000256" key="1">
    <source>
        <dbReference type="ARBA" id="ARBA00004141"/>
    </source>
</evidence>
<dbReference type="PANTHER" id="PTHR12428:SF14">
    <property type="entry name" value="ALBINO3-LIKE PROTEIN 1, CHLOROPLASTIC"/>
    <property type="match status" value="1"/>
</dbReference>
<dbReference type="InterPro" id="IPR047196">
    <property type="entry name" value="YidC_ALB_C"/>
</dbReference>
<keyword evidence="2 5" id="KW-0812">Transmembrane</keyword>
<dbReference type="PANTHER" id="PTHR12428">
    <property type="entry name" value="OXA1"/>
    <property type="match status" value="1"/>
</dbReference>
<feature type="transmembrane region" description="Helical" evidence="7">
    <location>
        <begin position="263"/>
        <end position="284"/>
    </location>
</feature>
<dbReference type="CDD" id="cd20070">
    <property type="entry name" value="5TM_YidC_Alb3"/>
    <property type="match status" value="1"/>
</dbReference>
<name>A0A7S1T8R1_9RHOD</name>
<keyword evidence="3 7" id="KW-1133">Transmembrane helix</keyword>
<feature type="transmembrane region" description="Helical" evidence="7">
    <location>
        <begin position="304"/>
        <end position="328"/>
    </location>
</feature>
<evidence type="ECO:0000256" key="4">
    <source>
        <dbReference type="ARBA" id="ARBA00023136"/>
    </source>
</evidence>
<proteinExistence type="inferred from homology"/>
<evidence type="ECO:0000256" key="7">
    <source>
        <dbReference type="SAM" id="Phobius"/>
    </source>
</evidence>
<feature type="transmembrane region" description="Helical" evidence="7">
    <location>
        <begin position="199"/>
        <end position="219"/>
    </location>
</feature>
<evidence type="ECO:0000313" key="9">
    <source>
        <dbReference type="EMBL" id="CAD9227518.1"/>
    </source>
</evidence>
<reference evidence="9" key="1">
    <citation type="submission" date="2021-01" db="EMBL/GenBank/DDBJ databases">
        <authorList>
            <person name="Corre E."/>
            <person name="Pelletier E."/>
            <person name="Niang G."/>
            <person name="Scheremetjew M."/>
            <person name="Finn R."/>
            <person name="Kale V."/>
            <person name="Holt S."/>
            <person name="Cochrane G."/>
            <person name="Meng A."/>
            <person name="Brown T."/>
            <person name="Cohen L."/>
        </authorList>
    </citation>
    <scope>NUCLEOTIDE SEQUENCE</scope>
    <source>
        <strain evidence="9">SAG 36.94</strain>
    </source>
</reference>
<feature type="compositionally biased region" description="Basic residues" evidence="6">
    <location>
        <begin position="381"/>
        <end position="393"/>
    </location>
</feature>
<dbReference type="NCBIfam" id="TIGR03592">
    <property type="entry name" value="yidC_oxa1_cterm"/>
    <property type="match status" value="1"/>
</dbReference>
<protein>
    <recommendedName>
        <fullName evidence="8">Membrane insertase YidC/Oxa/ALB C-terminal domain-containing protein</fullName>
    </recommendedName>
</protein>
<keyword evidence="4 7" id="KW-0472">Membrane</keyword>
<accession>A0A7S1T8R1</accession>
<feature type="region of interest" description="Disordered" evidence="6">
    <location>
        <begin position="347"/>
        <end position="393"/>
    </location>
</feature>
<gene>
    <name evidence="9" type="ORF">CCAE0312_LOCUS1633</name>
</gene>
<evidence type="ECO:0000256" key="3">
    <source>
        <dbReference type="ARBA" id="ARBA00022989"/>
    </source>
</evidence>
<dbReference type="InterPro" id="IPR028055">
    <property type="entry name" value="YidC/Oxa/ALB_C"/>
</dbReference>
<dbReference type="Pfam" id="PF02096">
    <property type="entry name" value="60KD_IMP"/>
    <property type="match status" value="1"/>
</dbReference>
<feature type="domain" description="Membrane insertase YidC/Oxa/ALB C-terminal" evidence="8">
    <location>
        <begin position="133"/>
        <end position="342"/>
    </location>
</feature>
<dbReference type="GO" id="GO:0016020">
    <property type="term" value="C:membrane"/>
    <property type="evidence" value="ECO:0007669"/>
    <property type="project" value="UniProtKB-SubCell"/>
</dbReference>
<sequence>MSKGNFCFVPGLAPVGWTQCRSGFEGANVRGTMAAGRGPRRHGSTVAMAMGMGFLDPQSGAAAAASTAAWLFAAAAAPDGGNPASDAAVAAATAATTVTAQDPGLFDRFTKVIESLVISLHDVLAHSGVPYSYGFAIILFTVGVKALTYPLNFQQMSSTMKMQGLQPKVKKIQSDFRDNPQVMNQMIATLYREEQVNPLAGCLPVFVQIPVWIALYRALLNMAKEDLLKESFFFLPSLQGPVSTTGGSISDWLFPLVDGAPPVGWHDAICYLVLPVVLVITQLYSQRVLTPPNNDPQQQQANAILKFLPFLLGWFSLNVPSGLGVYWVTNNLLTTAQTLFIRSQFKSDDDSSDGGPSLEQTSPEQFRVIEKPDGFSTDSRRAKKGPSGKKKRK</sequence>
<dbReference type="InterPro" id="IPR001708">
    <property type="entry name" value="YidC/ALB3/OXA1/COX18"/>
</dbReference>
<organism evidence="9">
    <name type="scientific">Compsopogon caeruleus</name>
    <dbReference type="NCBI Taxonomy" id="31354"/>
    <lineage>
        <taxon>Eukaryota</taxon>
        <taxon>Rhodophyta</taxon>
        <taxon>Compsopogonophyceae</taxon>
        <taxon>Compsopogonales</taxon>
        <taxon>Compsopogonaceae</taxon>
        <taxon>Compsopogon</taxon>
    </lineage>
</organism>
<comment type="similarity">
    <text evidence="5">Belongs to the OXA1/ALB3/YidC family.</text>
</comment>
<dbReference type="EMBL" id="HBGH01003013">
    <property type="protein sequence ID" value="CAD9227518.1"/>
    <property type="molecule type" value="Transcribed_RNA"/>
</dbReference>
<dbReference type="AlphaFoldDB" id="A0A7S1T8R1"/>
<evidence type="ECO:0000256" key="5">
    <source>
        <dbReference type="RuleBase" id="RU003945"/>
    </source>
</evidence>
<comment type="subcellular location">
    <subcellularLocation>
        <location evidence="1 5">Membrane</location>
        <topology evidence="1 5">Multi-pass membrane protein</topology>
    </subcellularLocation>
</comment>
<evidence type="ECO:0000256" key="6">
    <source>
        <dbReference type="SAM" id="MobiDB-lite"/>
    </source>
</evidence>